<dbReference type="InParanoid" id="A0A2K1JBV6"/>
<dbReference type="Gramene" id="Pp3c15_3944V3.1">
    <property type="protein sequence ID" value="PAC:32928050.CDS.1"/>
    <property type="gene ID" value="Pp3c15_3944"/>
</dbReference>
<name>A0A2K1JBV6_PHYPA</name>
<gene>
    <name evidence="1" type="ORF">PHYPA_019269</name>
</gene>
<evidence type="ECO:0000313" key="3">
    <source>
        <dbReference type="Proteomes" id="UP000006727"/>
    </source>
</evidence>
<reference evidence="1 3" key="2">
    <citation type="journal article" date="2018" name="Plant J.">
        <title>The Physcomitrella patens chromosome-scale assembly reveals moss genome structure and evolution.</title>
        <authorList>
            <person name="Lang D."/>
            <person name="Ullrich K.K."/>
            <person name="Murat F."/>
            <person name="Fuchs J."/>
            <person name="Jenkins J."/>
            <person name="Haas F.B."/>
            <person name="Piednoel M."/>
            <person name="Gundlach H."/>
            <person name="Van Bel M."/>
            <person name="Meyberg R."/>
            <person name="Vives C."/>
            <person name="Morata J."/>
            <person name="Symeonidi A."/>
            <person name="Hiss M."/>
            <person name="Muchero W."/>
            <person name="Kamisugi Y."/>
            <person name="Saleh O."/>
            <person name="Blanc G."/>
            <person name="Decker E.L."/>
            <person name="van Gessel N."/>
            <person name="Grimwood J."/>
            <person name="Hayes R.D."/>
            <person name="Graham S.W."/>
            <person name="Gunter L.E."/>
            <person name="McDaniel S.F."/>
            <person name="Hoernstein S.N.W."/>
            <person name="Larsson A."/>
            <person name="Li F.W."/>
            <person name="Perroud P.F."/>
            <person name="Phillips J."/>
            <person name="Ranjan P."/>
            <person name="Rokshar D.S."/>
            <person name="Rothfels C.J."/>
            <person name="Schneider L."/>
            <person name="Shu S."/>
            <person name="Stevenson D.W."/>
            <person name="Thummler F."/>
            <person name="Tillich M."/>
            <person name="Villarreal Aguilar J.C."/>
            <person name="Widiez T."/>
            <person name="Wong G.K."/>
            <person name="Wymore A."/>
            <person name="Zhang Y."/>
            <person name="Zimmer A.D."/>
            <person name="Quatrano R.S."/>
            <person name="Mayer K.F.X."/>
            <person name="Goodstein D."/>
            <person name="Casacuberta J.M."/>
            <person name="Vandepoele K."/>
            <person name="Reski R."/>
            <person name="Cuming A.C."/>
            <person name="Tuskan G.A."/>
            <person name="Maumus F."/>
            <person name="Salse J."/>
            <person name="Schmutz J."/>
            <person name="Rensing S.A."/>
        </authorList>
    </citation>
    <scope>NUCLEOTIDE SEQUENCE [LARGE SCALE GENOMIC DNA]</scope>
    <source>
        <strain evidence="2 3">cv. Gransden 2004</strain>
    </source>
</reference>
<reference evidence="2" key="3">
    <citation type="submission" date="2020-12" db="UniProtKB">
        <authorList>
            <consortium name="EnsemblPlants"/>
        </authorList>
    </citation>
    <scope>IDENTIFICATION</scope>
</reference>
<accession>A0A2K1JBV6</accession>
<proteinExistence type="predicted"/>
<dbReference type="Proteomes" id="UP000006727">
    <property type="component" value="Chromosome 15"/>
</dbReference>
<protein>
    <submittedName>
        <fullName evidence="1 2">Uncharacterized protein</fullName>
    </submittedName>
</protein>
<evidence type="ECO:0000313" key="2">
    <source>
        <dbReference type="EnsemblPlants" id="PAC:32928050.CDS.1"/>
    </source>
</evidence>
<evidence type="ECO:0000313" key="1">
    <source>
        <dbReference type="EMBL" id="PNR38991.1"/>
    </source>
</evidence>
<sequence>MKKTDSLTSEQEKEACFGLELSTDISVHGKSPIITEQGTGGNKVVLNQGNSWRVLLICPVFPHLMHNFCKTHVNVAN</sequence>
<dbReference type="AlphaFoldDB" id="A0A2K1JBV6"/>
<dbReference type="EMBL" id="ABEU02000015">
    <property type="protein sequence ID" value="PNR38991.1"/>
    <property type="molecule type" value="Genomic_DNA"/>
</dbReference>
<keyword evidence="3" id="KW-1185">Reference proteome</keyword>
<organism evidence="1">
    <name type="scientific">Physcomitrium patens</name>
    <name type="common">Spreading-leaved earth moss</name>
    <name type="synonym">Physcomitrella patens</name>
    <dbReference type="NCBI Taxonomy" id="3218"/>
    <lineage>
        <taxon>Eukaryota</taxon>
        <taxon>Viridiplantae</taxon>
        <taxon>Streptophyta</taxon>
        <taxon>Embryophyta</taxon>
        <taxon>Bryophyta</taxon>
        <taxon>Bryophytina</taxon>
        <taxon>Bryopsida</taxon>
        <taxon>Funariidae</taxon>
        <taxon>Funariales</taxon>
        <taxon>Funariaceae</taxon>
        <taxon>Physcomitrium</taxon>
    </lineage>
</organism>
<dbReference type="EnsemblPlants" id="Pp3c15_3944V3.1">
    <property type="protein sequence ID" value="PAC:32928050.CDS.1"/>
    <property type="gene ID" value="Pp3c15_3944"/>
</dbReference>
<reference evidence="1 3" key="1">
    <citation type="journal article" date="2008" name="Science">
        <title>The Physcomitrella genome reveals evolutionary insights into the conquest of land by plants.</title>
        <authorList>
            <person name="Rensing S."/>
            <person name="Lang D."/>
            <person name="Zimmer A."/>
            <person name="Terry A."/>
            <person name="Salamov A."/>
            <person name="Shapiro H."/>
            <person name="Nishiyama T."/>
            <person name="Perroud P.-F."/>
            <person name="Lindquist E."/>
            <person name="Kamisugi Y."/>
            <person name="Tanahashi T."/>
            <person name="Sakakibara K."/>
            <person name="Fujita T."/>
            <person name="Oishi K."/>
            <person name="Shin-I T."/>
            <person name="Kuroki Y."/>
            <person name="Toyoda A."/>
            <person name="Suzuki Y."/>
            <person name="Hashimoto A."/>
            <person name="Yamaguchi K."/>
            <person name="Sugano A."/>
            <person name="Kohara Y."/>
            <person name="Fujiyama A."/>
            <person name="Anterola A."/>
            <person name="Aoki S."/>
            <person name="Ashton N."/>
            <person name="Barbazuk W.B."/>
            <person name="Barker E."/>
            <person name="Bennetzen J."/>
            <person name="Bezanilla M."/>
            <person name="Blankenship R."/>
            <person name="Cho S.H."/>
            <person name="Dutcher S."/>
            <person name="Estelle M."/>
            <person name="Fawcett J.A."/>
            <person name="Gundlach H."/>
            <person name="Hanada K."/>
            <person name="Heyl A."/>
            <person name="Hicks K.A."/>
            <person name="Hugh J."/>
            <person name="Lohr M."/>
            <person name="Mayer K."/>
            <person name="Melkozernov A."/>
            <person name="Murata T."/>
            <person name="Nelson D."/>
            <person name="Pils B."/>
            <person name="Prigge M."/>
            <person name="Reiss B."/>
            <person name="Renner T."/>
            <person name="Rombauts S."/>
            <person name="Rushton P."/>
            <person name="Sanderfoot A."/>
            <person name="Schween G."/>
            <person name="Shiu S.-H."/>
            <person name="Stueber K."/>
            <person name="Theodoulou F.L."/>
            <person name="Tu H."/>
            <person name="Van de Peer Y."/>
            <person name="Verrier P.J."/>
            <person name="Waters E."/>
            <person name="Wood A."/>
            <person name="Yang L."/>
            <person name="Cove D."/>
            <person name="Cuming A."/>
            <person name="Hasebe M."/>
            <person name="Lucas S."/>
            <person name="Mishler D.B."/>
            <person name="Reski R."/>
            <person name="Grigoriev I."/>
            <person name="Quatrano R.S."/>
            <person name="Boore J.L."/>
        </authorList>
    </citation>
    <scope>NUCLEOTIDE SEQUENCE [LARGE SCALE GENOMIC DNA]</scope>
    <source>
        <strain evidence="2 3">cv. Gransden 2004</strain>
    </source>
</reference>